<dbReference type="AlphaFoldDB" id="A0A3B0S9G9"/>
<dbReference type="Gene3D" id="3.40.50.2300">
    <property type="match status" value="1"/>
</dbReference>
<dbReference type="PANTHER" id="PTHR48111:SF37">
    <property type="entry name" value="RESPONSE REGULATOR PROTEIN CARR"/>
    <property type="match status" value="1"/>
</dbReference>
<feature type="domain" description="OmpR/PhoB-type" evidence="7">
    <location>
        <begin position="124"/>
        <end position="219"/>
    </location>
</feature>
<sequence length="221" mass="25051">MRLLLVEDDSKLGPRLEKDLARNGYAVDLVSSGLDAEFMGNEVPYDIVVLDLGLPDKPGIDVLKVWRGRNNSVPVLILTARDDWQERVDGFQAGADDYVGKPFHFQELLERLNALIRRSNKKVGGKFTVAGLTLDDAKQTVITPENQEFSLTGTEYKLLRYMMMHQNKILSKSQLTEHIYDFQSDKDSNVIEVYIRRLRNITGSDLIRTKRGQGYIFGEAG</sequence>
<protein>
    <recommendedName>
        <fullName evidence="9">Two-component transcriptional response regulator, LuxR family</fullName>
    </recommendedName>
</protein>
<evidence type="ECO:0000256" key="5">
    <source>
        <dbReference type="ARBA" id="ARBA00023163"/>
    </source>
</evidence>
<evidence type="ECO:0000259" key="6">
    <source>
        <dbReference type="PROSITE" id="PS50110"/>
    </source>
</evidence>
<dbReference type="InterPro" id="IPR039420">
    <property type="entry name" value="WalR-like"/>
</dbReference>
<dbReference type="GO" id="GO:0032993">
    <property type="term" value="C:protein-DNA complex"/>
    <property type="evidence" value="ECO:0007669"/>
    <property type="project" value="TreeGrafter"/>
</dbReference>
<accession>A0A3B0S9G9</accession>
<dbReference type="PROSITE" id="PS50110">
    <property type="entry name" value="RESPONSE_REGULATORY"/>
    <property type="match status" value="1"/>
</dbReference>
<keyword evidence="2" id="KW-0902">Two-component regulatory system</keyword>
<dbReference type="InterPro" id="IPR016032">
    <property type="entry name" value="Sig_transdc_resp-reg_C-effctor"/>
</dbReference>
<evidence type="ECO:0000313" key="8">
    <source>
        <dbReference type="EMBL" id="VAV92963.1"/>
    </source>
</evidence>
<dbReference type="EMBL" id="UOEJ01000038">
    <property type="protein sequence ID" value="VAV92963.1"/>
    <property type="molecule type" value="Genomic_DNA"/>
</dbReference>
<dbReference type="GO" id="GO:0000976">
    <property type="term" value="F:transcription cis-regulatory region binding"/>
    <property type="evidence" value="ECO:0007669"/>
    <property type="project" value="TreeGrafter"/>
</dbReference>
<dbReference type="Gene3D" id="6.10.250.690">
    <property type="match status" value="1"/>
</dbReference>
<keyword evidence="4" id="KW-0238">DNA-binding</keyword>
<dbReference type="SMART" id="SM00862">
    <property type="entry name" value="Trans_reg_C"/>
    <property type="match status" value="1"/>
</dbReference>
<evidence type="ECO:0000256" key="3">
    <source>
        <dbReference type="ARBA" id="ARBA00023015"/>
    </source>
</evidence>
<reference evidence="8" key="1">
    <citation type="submission" date="2018-06" db="EMBL/GenBank/DDBJ databases">
        <authorList>
            <person name="Zhirakovskaya E."/>
        </authorList>
    </citation>
    <scope>NUCLEOTIDE SEQUENCE</scope>
</reference>
<dbReference type="PROSITE" id="PS51755">
    <property type="entry name" value="OMPR_PHOB"/>
    <property type="match status" value="1"/>
</dbReference>
<feature type="domain" description="Response regulatory" evidence="6">
    <location>
        <begin position="2"/>
        <end position="116"/>
    </location>
</feature>
<evidence type="ECO:0008006" key="9">
    <source>
        <dbReference type="Google" id="ProtNLM"/>
    </source>
</evidence>
<dbReference type="Pfam" id="PF00072">
    <property type="entry name" value="Response_reg"/>
    <property type="match status" value="1"/>
</dbReference>
<dbReference type="InterPro" id="IPR036388">
    <property type="entry name" value="WH-like_DNA-bd_sf"/>
</dbReference>
<gene>
    <name evidence="8" type="ORF">MNBD_ALPHA01-1916</name>
</gene>
<dbReference type="InterPro" id="IPR001867">
    <property type="entry name" value="OmpR/PhoB-type_DNA-bd"/>
</dbReference>
<evidence type="ECO:0000259" key="7">
    <source>
        <dbReference type="PROSITE" id="PS51755"/>
    </source>
</evidence>
<organism evidence="8">
    <name type="scientific">hydrothermal vent metagenome</name>
    <dbReference type="NCBI Taxonomy" id="652676"/>
    <lineage>
        <taxon>unclassified sequences</taxon>
        <taxon>metagenomes</taxon>
        <taxon>ecological metagenomes</taxon>
    </lineage>
</organism>
<dbReference type="GO" id="GO:0006355">
    <property type="term" value="P:regulation of DNA-templated transcription"/>
    <property type="evidence" value="ECO:0007669"/>
    <property type="project" value="InterPro"/>
</dbReference>
<evidence type="ECO:0000256" key="4">
    <source>
        <dbReference type="ARBA" id="ARBA00023125"/>
    </source>
</evidence>
<dbReference type="Gene3D" id="1.10.10.10">
    <property type="entry name" value="Winged helix-like DNA-binding domain superfamily/Winged helix DNA-binding domain"/>
    <property type="match status" value="1"/>
</dbReference>
<dbReference type="InterPro" id="IPR011006">
    <property type="entry name" value="CheY-like_superfamily"/>
</dbReference>
<name>A0A3B0S9G9_9ZZZZ</name>
<keyword evidence="3" id="KW-0805">Transcription regulation</keyword>
<evidence type="ECO:0000256" key="1">
    <source>
        <dbReference type="ARBA" id="ARBA00022553"/>
    </source>
</evidence>
<keyword evidence="1" id="KW-0597">Phosphoprotein</keyword>
<keyword evidence="5" id="KW-0804">Transcription</keyword>
<proteinExistence type="predicted"/>
<dbReference type="PANTHER" id="PTHR48111">
    <property type="entry name" value="REGULATOR OF RPOS"/>
    <property type="match status" value="1"/>
</dbReference>
<evidence type="ECO:0000256" key="2">
    <source>
        <dbReference type="ARBA" id="ARBA00023012"/>
    </source>
</evidence>
<dbReference type="SUPFAM" id="SSF52172">
    <property type="entry name" value="CheY-like"/>
    <property type="match status" value="1"/>
</dbReference>
<dbReference type="GO" id="GO:0005829">
    <property type="term" value="C:cytosol"/>
    <property type="evidence" value="ECO:0007669"/>
    <property type="project" value="TreeGrafter"/>
</dbReference>
<dbReference type="SMART" id="SM00448">
    <property type="entry name" value="REC"/>
    <property type="match status" value="1"/>
</dbReference>
<dbReference type="CDD" id="cd19934">
    <property type="entry name" value="REC_OmpR_EcPhoP-like"/>
    <property type="match status" value="1"/>
</dbReference>
<dbReference type="GO" id="GO:0000156">
    <property type="term" value="F:phosphorelay response regulator activity"/>
    <property type="evidence" value="ECO:0007669"/>
    <property type="project" value="TreeGrafter"/>
</dbReference>
<dbReference type="Pfam" id="PF00486">
    <property type="entry name" value="Trans_reg_C"/>
    <property type="match status" value="1"/>
</dbReference>
<dbReference type="SUPFAM" id="SSF46894">
    <property type="entry name" value="C-terminal effector domain of the bipartite response regulators"/>
    <property type="match status" value="1"/>
</dbReference>
<dbReference type="FunFam" id="3.40.50.2300:FF:000002">
    <property type="entry name" value="DNA-binding response regulator PhoP"/>
    <property type="match status" value="1"/>
</dbReference>
<dbReference type="CDD" id="cd00383">
    <property type="entry name" value="trans_reg_C"/>
    <property type="match status" value="1"/>
</dbReference>
<dbReference type="InterPro" id="IPR001789">
    <property type="entry name" value="Sig_transdc_resp-reg_receiver"/>
</dbReference>